<reference evidence="12 14" key="1">
    <citation type="journal article" date="2015" name="Genome Announc.">
        <title>Expanding the biotechnology potential of lactobacilli through comparative genomics of 213 strains and associated genera.</title>
        <authorList>
            <person name="Sun Z."/>
            <person name="Harris H.M."/>
            <person name="McCann A."/>
            <person name="Guo C."/>
            <person name="Argimon S."/>
            <person name="Zhang W."/>
            <person name="Yang X."/>
            <person name="Jeffery I.B."/>
            <person name="Cooney J.C."/>
            <person name="Kagawa T.F."/>
            <person name="Liu W."/>
            <person name="Song Y."/>
            <person name="Salvetti E."/>
            <person name="Wrobel A."/>
            <person name="Rasinkangas P."/>
            <person name="Parkhill J."/>
            <person name="Rea M.C."/>
            <person name="O'Sullivan O."/>
            <person name="Ritari J."/>
            <person name="Douillard F.P."/>
            <person name="Paul Ross R."/>
            <person name="Yang R."/>
            <person name="Briner A.E."/>
            <person name="Felis G.E."/>
            <person name="de Vos W.M."/>
            <person name="Barrangou R."/>
            <person name="Klaenhammer T.R."/>
            <person name="Caufield P.W."/>
            <person name="Cui Y."/>
            <person name="Zhang H."/>
            <person name="O'Toole P.W."/>
        </authorList>
    </citation>
    <scope>NUCLEOTIDE SEQUENCE [LARGE SCALE GENOMIC DNA]</scope>
    <source>
        <strain evidence="12 14">DSM 15353</strain>
    </source>
</reference>
<dbReference type="NCBIfam" id="TIGR02532">
    <property type="entry name" value="IV_pilin_GFxxxE"/>
    <property type="match status" value="1"/>
</dbReference>
<dbReference type="InterPro" id="IPR000983">
    <property type="entry name" value="Bac_GSPG_pilin"/>
</dbReference>
<keyword evidence="7 10" id="KW-0472">Membrane</keyword>
<evidence type="ECO:0000256" key="2">
    <source>
        <dbReference type="ARBA" id="ARBA00004241"/>
    </source>
</evidence>
<dbReference type="EMBL" id="LT630287">
    <property type="protein sequence ID" value="SFV40325.1"/>
    <property type="molecule type" value="Genomic_DNA"/>
</dbReference>
<evidence type="ECO:0000313" key="13">
    <source>
        <dbReference type="EMBL" id="SFV40325.1"/>
    </source>
</evidence>
<dbReference type="KEGG" id="laca:LAC1533_0905"/>
<dbReference type="Proteomes" id="UP000051491">
    <property type="component" value="Unassembled WGS sequence"/>
</dbReference>
<dbReference type="SUPFAM" id="SSF54523">
    <property type="entry name" value="Pili subunits"/>
    <property type="match status" value="1"/>
</dbReference>
<dbReference type="Gene3D" id="3.30.700.10">
    <property type="entry name" value="Glycoprotein, Type 4 Pilin"/>
    <property type="match status" value="1"/>
</dbReference>
<accession>A0A0R2K4I8</accession>
<dbReference type="EMBL" id="JQBK01000029">
    <property type="protein sequence ID" value="KRN84521.1"/>
    <property type="molecule type" value="Genomic_DNA"/>
</dbReference>
<evidence type="ECO:0000256" key="9">
    <source>
        <dbReference type="ARBA" id="ARBA00043982"/>
    </source>
</evidence>
<evidence type="ECO:0000313" key="11">
    <source>
        <dbReference type="EMBL" id="HJE97247.1"/>
    </source>
</evidence>
<dbReference type="Proteomes" id="UP000707535">
    <property type="component" value="Unassembled WGS sequence"/>
</dbReference>
<dbReference type="Pfam" id="PF07963">
    <property type="entry name" value="N_methyl"/>
    <property type="match status" value="1"/>
</dbReference>
<dbReference type="Proteomes" id="UP000190935">
    <property type="component" value="Chromosome I"/>
</dbReference>
<keyword evidence="8" id="KW-0178">Competence</keyword>
<organism evidence="12 14">
    <name type="scientific">Ligilactobacillus acidipiscis</name>
    <dbReference type="NCBI Taxonomy" id="89059"/>
    <lineage>
        <taxon>Bacteria</taxon>
        <taxon>Bacillati</taxon>
        <taxon>Bacillota</taxon>
        <taxon>Bacilli</taxon>
        <taxon>Lactobacillales</taxon>
        <taxon>Lactobacillaceae</taxon>
        <taxon>Ligilactobacillus</taxon>
    </lineage>
</organism>
<gene>
    <name evidence="12" type="ORF">IV43_GL001132</name>
    <name evidence="11" type="ORF">K8V00_06470</name>
    <name evidence="13" type="ORF">LAC1533_0905</name>
</gene>
<reference evidence="11" key="4">
    <citation type="journal article" date="2021" name="PeerJ">
        <title>Extensive microbial diversity within the chicken gut microbiome revealed by metagenomics and culture.</title>
        <authorList>
            <person name="Gilroy R."/>
            <person name="Ravi A."/>
            <person name="Getino M."/>
            <person name="Pursley I."/>
            <person name="Horton D.L."/>
            <person name="Alikhan N.F."/>
            <person name="Baker D."/>
            <person name="Gharbi K."/>
            <person name="Hall N."/>
            <person name="Watson M."/>
            <person name="Adriaenssens E.M."/>
            <person name="Foster-Nyarko E."/>
            <person name="Jarju S."/>
            <person name="Secka A."/>
            <person name="Antonio M."/>
            <person name="Oren A."/>
            <person name="Chaudhuri R.R."/>
            <person name="La Ragione R."/>
            <person name="Hildebrand F."/>
            <person name="Pallen M.J."/>
        </authorList>
    </citation>
    <scope>NUCLEOTIDE SEQUENCE</scope>
    <source>
        <strain evidence="11">CHK174-6876</strain>
    </source>
</reference>
<reference evidence="11" key="5">
    <citation type="submission" date="2021-09" db="EMBL/GenBank/DDBJ databases">
        <authorList>
            <person name="Gilroy R."/>
        </authorList>
    </citation>
    <scope>NUCLEOTIDE SEQUENCE</scope>
    <source>
        <strain evidence="11">CHK174-6876</strain>
    </source>
</reference>
<comment type="subcellular location">
    <subcellularLocation>
        <location evidence="1">Cell membrane</location>
        <topology evidence="1">Single-pass membrane protein</topology>
    </subcellularLocation>
    <subcellularLocation>
        <location evidence="2">Cell surface</location>
    </subcellularLocation>
</comment>
<evidence type="ECO:0000256" key="3">
    <source>
        <dbReference type="ARBA" id="ARBA00022475"/>
    </source>
</evidence>
<dbReference type="STRING" id="89059.LAC1533_0905"/>
<dbReference type="AlphaFoldDB" id="A0A0R2K4I8"/>
<dbReference type="InterPro" id="IPR012902">
    <property type="entry name" value="N_methyl_site"/>
</dbReference>
<keyword evidence="5 10" id="KW-0812">Transmembrane</keyword>
<evidence type="ECO:0000256" key="6">
    <source>
        <dbReference type="ARBA" id="ARBA00022989"/>
    </source>
</evidence>
<comment type="similarity">
    <text evidence="9">Belongs to the ComGC family.</text>
</comment>
<evidence type="ECO:0000256" key="10">
    <source>
        <dbReference type="SAM" id="Phobius"/>
    </source>
</evidence>
<evidence type="ECO:0000256" key="1">
    <source>
        <dbReference type="ARBA" id="ARBA00004162"/>
    </source>
</evidence>
<dbReference type="EMBL" id="DYXG01000063">
    <property type="protein sequence ID" value="HJE97247.1"/>
    <property type="molecule type" value="Genomic_DNA"/>
</dbReference>
<keyword evidence="3" id="KW-1003">Cell membrane</keyword>
<name>A0A0R2K4I8_9LACO</name>
<dbReference type="GO" id="GO:0030420">
    <property type="term" value="P:establishment of competence for transformation"/>
    <property type="evidence" value="ECO:0007669"/>
    <property type="project" value="UniProtKB-KW"/>
</dbReference>
<dbReference type="PATRIC" id="fig|89059.3.peg.1222"/>
<reference evidence="13" key="3">
    <citation type="submission" date="2016-11" db="EMBL/GenBank/DDBJ databases">
        <authorList>
            <person name="Jaros S."/>
            <person name="Januszkiewicz K."/>
            <person name="Wedrychowicz H."/>
        </authorList>
    </citation>
    <scope>NUCLEOTIDE SEQUENCE [LARGE SCALE GENOMIC DNA]</scope>
    <source>
        <strain evidence="13">ACA-DC 1533</strain>
    </source>
</reference>
<dbReference type="InterPro" id="IPR016940">
    <property type="entry name" value="ComGC"/>
</dbReference>
<evidence type="ECO:0000313" key="15">
    <source>
        <dbReference type="Proteomes" id="UP000190935"/>
    </source>
</evidence>
<protein>
    <submittedName>
        <fullName evidence="12 13">Competence protein ComGC</fullName>
    </submittedName>
    <submittedName>
        <fullName evidence="11">Prepilin-type N-terminal cleavage/methylation domain-containing protein</fullName>
    </submittedName>
</protein>
<dbReference type="GO" id="GO:0015628">
    <property type="term" value="P:protein secretion by the type II secretion system"/>
    <property type="evidence" value="ECO:0007669"/>
    <property type="project" value="InterPro"/>
</dbReference>
<dbReference type="OrthoDB" id="2232493at2"/>
<evidence type="ECO:0000313" key="14">
    <source>
        <dbReference type="Proteomes" id="UP000051491"/>
    </source>
</evidence>
<evidence type="ECO:0000313" key="12">
    <source>
        <dbReference type="EMBL" id="KRN84521.1"/>
    </source>
</evidence>
<evidence type="ECO:0000256" key="8">
    <source>
        <dbReference type="ARBA" id="ARBA00023287"/>
    </source>
</evidence>
<keyword evidence="6 10" id="KW-1133">Transmembrane helix</keyword>
<dbReference type="GO" id="GO:0009986">
    <property type="term" value="C:cell surface"/>
    <property type="evidence" value="ECO:0007669"/>
    <property type="project" value="UniProtKB-SubCell"/>
</dbReference>
<feature type="transmembrane region" description="Helical" evidence="10">
    <location>
        <begin position="6"/>
        <end position="29"/>
    </location>
</feature>
<evidence type="ECO:0000256" key="7">
    <source>
        <dbReference type="ARBA" id="ARBA00023136"/>
    </source>
</evidence>
<dbReference type="RefSeq" id="WP_010498114.1">
    <property type="nucleotide sequence ID" value="NZ_CP113926.1"/>
</dbReference>
<sequence length="101" mass="11355">MKKKKVQAFTLVEMAIVLFIISLLILIVIPNVSKQRGRAIKINDRALQTELNSQVELYKEDHNVGDSTSITLDDLKKSGYLSDAQIKQIQKDGLQIGKTDE</sequence>
<evidence type="ECO:0000256" key="5">
    <source>
        <dbReference type="ARBA" id="ARBA00022692"/>
    </source>
</evidence>
<dbReference type="InterPro" id="IPR045584">
    <property type="entry name" value="Pilin-like"/>
</dbReference>
<keyword evidence="4" id="KW-0488">Methylation</keyword>
<dbReference type="GO" id="GO:0015627">
    <property type="term" value="C:type II protein secretion system complex"/>
    <property type="evidence" value="ECO:0007669"/>
    <property type="project" value="InterPro"/>
</dbReference>
<dbReference type="PIRSF" id="PIRSF029928">
    <property type="entry name" value="Late_competence_ComGC"/>
    <property type="match status" value="1"/>
</dbReference>
<dbReference type="PRINTS" id="PR00813">
    <property type="entry name" value="BCTERIALGSPG"/>
</dbReference>
<reference evidence="15" key="2">
    <citation type="submission" date="2016-11" db="EMBL/GenBank/DDBJ databases">
        <authorList>
            <person name="Papadimitriou K."/>
        </authorList>
    </citation>
    <scope>NUCLEOTIDE SEQUENCE [LARGE SCALE GENOMIC DNA]</scope>
    <source>
        <strain evidence="15">ACA-DC 1533</strain>
    </source>
</reference>
<evidence type="ECO:0000256" key="4">
    <source>
        <dbReference type="ARBA" id="ARBA00022481"/>
    </source>
</evidence>
<proteinExistence type="inferred from homology"/>
<dbReference type="GO" id="GO:0005886">
    <property type="term" value="C:plasma membrane"/>
    <property type="evidence" value="ECO:0007669"/>
    <property type="project" value="UniProtKB-SubCell"/>
</dbReference>
<dbReference type="GeneID" id="95348984"/>